<evidence type="ECO:0000313" key="2">
    <source>
        <dbReference type="EMBL" id="KAL0571487.1"/>
    </source>
</evidence>
<keyword evidence="3" id="KW-1185">Reference proteome</keyword>
<feature type="domain" description="Bacteriophage T5 Orf172 DNA-binding" evidence="1">
    <location>
        <begin position="38"/>
        <end position="128"/>
    </location>
</feature>
<sequence>MDLRPRKPRNYLPPVLKLASQRRKSRKPKKKRGSEAFLYLIEGEFKGEPFWKVGRSVNAIRRFGQHEAQCQGVEWKLFRFWKVEHQLSAELAAHNKLRNLGFTQSEIVCSCGRLHSERFCLPGSSLDDAWLLAEYAVTRCLKI</sequence>
<evidence type="ECO:0000259" key="1">
    <source>
        <dbReference type="Pfam" id="PF10544"/>
    </source>
</evidence>
<accession>A0ABR3F8P9</accession>
<comment type="caution">
    <text evidence="2">The sequence shown here is derived from an EMBL/GenBank/DDBJ whole genome shotgun (WGS) entry which is preliminary data.</text>
</comment>
<name>A0ABR3F8P9_9AGAR</name>
<proteinExistence type="predicted"/>
<dbReference type="InterPro" id="IPR018306">
    <property type="entry name" value="Phage_T5_Orf172_DNA-bd"/>
</dbReference>
<gene>
    <name evidence="2" type="ORF">V5O48_010475</name>
</gene>
<dbReference type="Proteomes" id="UP001465976">
    <property type="component" value="Unassembled WGS sequence"/>
</dbReference>
<organism evidence="2 3">
    <name type="scientific">Marasmius crinis-equi</name>
    <dbReference type="NCBI Taxonomy" id="585013"/>
    <lineage>
        <taxon>Eukaryota</taxon>
        <taxon>Fungi</taxon>
        <taxon>Dikarya</taxon>
        <taxon>Basidiomycota</taxon>
        <taxon>Agaricomycotina</taxon>
        <taxon>Agaricomycetes</taxon>
        <taxon>Agaricomycetidae</taxon>
        <taxon>Agaricales</taxon>
        <taxon>Marasmiineae</taxon>
        <taxon>Marasmiaceae</taxon>
        <taxon>Marasmius</taxon>
    </lineage>
</organism>
<evidence type="ECO:0000313" key="3">
    <source>
        <dbReference type="Proteomes" id="UP001465976"/>
    </source>
</evidence>
<reference evidence="2 3" key="1">
    <citation type="submission" date="2024-02" db="EMBL/GenBank/DDBJ databases">
        <title>A draft genome for the cacao thread blight pathogen Marasmius crinis-equi.</title>
        <authorList>
            <person name="Cohen S.P."/>
            <person name="Baruah I.K."/>
            <person name="Amoako-Attah I."/>
            <person name="Bukari Y."/>
            <person name="Meinhardt L.W."/>
            <person name="Bailey B.A."/>
        </authorList>
    </citation>
    <scope>NUCLEOTIDE SEQUENCE [LARGE SCALE GENOMIC DNA]</scope>
    <source>
        <strain evidence="2 3">GH-76</strain>
    </source>
</reference>
<dbReference type="Pfam" id="PF10544">
    <property type="entry name" value="T5orf172"/>
    <property type="match status" value="1"/>
</dbReference>
<dbReference type="EMBL" id="JBAHYK010000761">
    <property type="protein sequence ID" value="KAL0571487.1"/>
    <property type="molecule type" value="Genomic_DNA"/>
</dbReference>
<protein>
    <recommendedName>
        <fullName evidence="1">Bacteriophage T5 Orf172 DNA-binding domain-containing protein</fullName>
    </recommendedName>
</protein>